<dbReference type="RefSeq" id="WP_184607942.1">
    <property type="nucleotide sequence ID" value="NZ_BOOS01000010.1"/>
</dbReference>
<dbReference type="InterPro" id="IPR043472">
    <property type="entry name" value="Macro_dom-like"/>
</dbReference>
<name>A0A7W8YZ99_9ACTN</name>
<protein>
    <submittedName>
        <fullName evidence="1">O-acetyl-ADP-ribose deacetylase (Regulator of RNase III)</fullName>
    </submittedName>
</protein>
<organism evidence="1 2">
    <name type="scientific">Sphaerisporangium krabiense</name>
    <dbReference type="NCBI Taxonomy" id="763782"/>
    <lineage>
        <taxon>Bacteria</taxon>
        <taxon>Bacillati</taxon>
        <taxon>Actinomycetota</taxon>
        <taxon>Actinomycetes</taxon>
        <taxon>Streptosporangiales</taxon>
        <taxon>Streptosporangiaceae</taxon>
        <taxon>Sphaerisporangium</taxon>
    </lineage>
</organism>
<keyword evidence="2" id="KW-1185">Reference proteome</keyword>
<gene>
    <name evidence="1" type="ORF">BJ981_000287</name>
</gene>
<dbReference type="AlphaFoldDB" id="A0A7W8YZ99"/>
<reference evidence="1 2" key="1">
    <citation type="submission" date="2020-08" db="EMBL/GenBank/DDBJ databases">
        <title>Sequencing the genomes of 1000 actinobacteria strains.</title>
        <authorList>
            <person name="Klenk H.-P."/>
        </authorList>
    </citation>
    <scope>NUCLEOTIDE SEQUENCE [LARGE SCALE GENOMIC DNA]</scope>
    <source>
        <strain evidence="1 2">DSM 45790</strain>
    </source>
</reference>
<dbReference type="SUPFAM" id="SSF52949">
    <property type="entry name" value="Macro domain-like"/>
    <property type="match status" value="1"/>
</dbReference>
<dbReference type="Gene3D" id="3.40.220.10">
    <property type="entry name" value="Leucine Aminopeptidase, subunit E, domain 1"/>
    <property type="match status" value="1"/>
</dbReference>
<proteinExistence type="predicted"/>
<dbReference type="EMBL" id="JACHBR010000001">
    <property type="protein sequence ID" value="MBB5624588.1"/>
    <property type="molecule type" value="Genomic_DNA"/>
</dbReference>
<evidence type="ECO:0000313" key="2">
    <source>
        <dbReference type="Proteomes" id="UP000588112"/>
    </source>
</evidence>
<comment type="caution">
    <text evidence="1">The sequence shown here is derived from an EMBL/GenBank/DDBJ whole genome shotgun (WGS) entry which is preliminary data.</text>
</comment>
<sequence>MAHPHRPDPLVTELRVLREQGLLRLHRRPYPELAGAADSLGLPVDVLLERVVARLDGDLAHATAYTLGTAPGTRDWPASERRKHAAKVYRLSVERFRKEQELLILENVAARIRAMLGAARPAELPMGSSLRLQVGGAALTLHRRPVETLKDVAAIASSENVYLEMSKSFKSSLSASLRAAAAARDDVGDVVDDVLPRELRAWMRAHGREGGRVTAGTVVPTSPGELRRHGVRRLYHAAIAVPLPGSNDYSVEPAAVDRAVHGIFRLAAHEGMASVCLPMFGAGRAGLDPETAFAYLWGALAHEAPWACELHIVTRSERGTNAALRGLRAAGAVPAS</sequence>
<accession>A0A7W8YZ99</accession>
<dbReference type="Proteomes" id="UP000588112">
    <property type="component" value="Unassembled WGS sequence"/>
</dbReference>
<evidence type="ECO:0000313" key="1">
    <source>
        <dbReference type="EMBL" id="MBB5624588.1"/>
    </source>
</evidence>